<evidence type="ECO:0000256" key="1">
    <source>
        <dbReference type="ARBA" id="ARBA00023015"/>
    </source>
</evidence>
<accession>A0A8U0AB49</accession>
<sequence length="268" mass="29806">MMDTNKARTVTTTQTSIRILEHVREMEGATLSDLAEELGRAKSTVHNHLATLVEEGLLVREQRRYHIGLRCLEFGEHARNRKQLYKPIKIQVYRLAESTNEEVYFAVEENGQMYTIEYVMGDANPSNPEAGSQFLTVGSKYDMHNSAPGKAILAEYDDELVERIIDRYGLSATTENTITDPEELFDELERIREQGYATNDEELERGYHAIAASVNGPQNTVVGALSIGGPAYRFELSGSELNTSVSTLVDAIESVESVLNGRNGLNGS</sequence>
<evidence type="ECO:0000256" key="3">
    <source>
        <dbReference type="ARBA" id="ARBA00023163"/>
    </source>
</evidence>
<dbReference type="GO" id="GO:0003677">
    <property type="term" value="F:DNA binding"/>
    <property type="evidence" value="ECO:0007669"/>
    <property type="project" value="UniProtKB-KW"/>
</dbReference>
<dbReference type="Gene3D" id="3.30.450.40">
    <property type="match status" value="1"/>
</dbReference>
<proteinExistence type="predicted"/>
<dbReference type="CDD" id="cd00090">
    <property type="entry name" value="HTH_ARSR"/>
    <property type="match status" value="1"/>
</dbReference>
<dbReference type="Pfam" id="PF01614">
    <property type="entry name" value="IclR_C"/>
    <property type="match status" value="1"/>
</dbReference>
<dbReference type="InterPro" id="IPR050707">
    <property type="entry name" value="HTH_MetabolicPath_Reg"/>
</dbReference>
<dbReference type="Gene3D" id="1.10.10.10">
    <property type="entry name" value="Winged helix-like DNA-binding domain superfamily/Winged helix DNA-binding domain"/>
    <property type="match status" value="1"/>
</dbReference>
<evidence type="ECO:0000313" key="7">
    <source>
        <dbReference type="Proteomes" id="UP000831768"/>
    </source>
</evidence>
<gene>
    <name evidence="6" type="ORF">MW046_18230</name>
</gene>
<dbReference type="PANTHER" id="PTHR30136:SF35">
    <property type="entry name" value="HTH-TYPE TRANSCRIPTIONAL REGULATOR RV1719"/>
    <property type="match status" value="1"/>
</dbReference>
<dbReference type="Proteomes" id="UP000831768">
    <property type="component" value="Plasmid unnamed3"/>
</dbReference>
<dbReference type="PROSITE" id="PS51077">
    <property type="entry name" value="HTH_ICLR"/>
    <property type="match status" value="1"/>
</dbReference>
<dbReference type="KEGG" id="haad:MW046_18230"/>
<dbReference type="InterPro" id="IPR005471">
    <property type="entry name" value="Tscrpt_reg_IclR_N"/>
</dbReference>
<evidence type="ECO:0000259" key="4">
    <source>
        <dbReference type="PROSITE" id="PS51077"/>
    </source>
</evidence>
<keyword evidence="1" id="KW-0805">Transcription regulation</keyword>
<feature type="domain" description="IclR-ED" evidence="5">
    <location>
        <begin position="70"/>
        <end position="261"/>
    </location>
</feature>
<keyword evidence="7" id="KW-1185">Reference proteome</keyword>
<dbReference type="EMBL" id="CP096022">
    <property type="protein sequence ID" value="UPM44997.1"/>
    <property type="molecule type" value="Genomic_DNA"/>
</dbReference>
<geneLocation type="plasmid" evidence="6 7">
    <name>unnamed3</name>
</geneLocation>
<dbReference type="SUPFAM" id="SSF46785">
    <property type="entry name" value="Winged helix' DNA-binding domain"/>
    <property type="match status" value="1"/>
</dbReference>
<dbReference type="GeneID" id="71930027"/>
<dbReference type="InterPro" id="IPR011991">
    <property type="entry name" value="ArsR-like_HTH"/>
</dbReference>
<keyword evidence="6" id="KW-0614">Plasmid</keyword>
<dbReference type="InterPro" id="IPR036390">
    <property type="entry name" value="WH_DNA-bd_sf"/>
</dbReference>
<dbReference type="GO" id="GO:0045892">
    <property type="term" value="P:negative regulation of DNA-templated transcription"/>
    <property type="evidence" value="ECO:0007669"/>
    <property type="project" value="TreeGrafter"/>
</dbReference>
<keyword evidence="2" id="KW-0238">DNA-binding</keyword>
<dbReference type="InterPro" id="IPR014757">
    <property type="entry name" value="Tscrpt_reg_IclR_C"/>
</dbReference>
<protein>
    <submittedName>
        <fullName evidence="6">IclR family transcriptional regulator</fullName>
    </submittedName>
</protein>
<reference evidence="6" key="1">
    <citation type="submission" date="2022-04" db="EMBL/GenBank/DDBJ databases">
        <title>Halocatena sp. nov., isolated from a salt lake.</title>
        <authorList>
            <person name="Cui H.-L."/>
        </authorList>
    </citation>
    <scope>NUCLEOTIDE SEQUENCE</scope>
    <source>
        <strain evidence="6">AD-1</strain>
        <plasmid evidence="6">unnamed3</plasmid>
    </source>
</reference>
<evidence type="ECO:0000259" key="5">
    <source>
        <dbReference type="PROSITE" id="PS51078"/>
    </source>
</evidence>
<feature type="domain" description="HTH iclR-type" evidence="4">
    <location>
        <begin position="10"/>
        <end position="69"/>
    </location>
</feature>
<dbReference type="GO" id="GO:0003700">
    <property type="term" value="F:DNA-binding transcription factor activity"/>
    <property type="evidence" value="ECO:0007669"/>
    <property type="project" value="TreeGrafter"/>
</dbReference>
<dbReference type="InterPro" id="IPR029016">
    <property type="entry name" value="GAF-like_dom_sf"/>
</dbReference>
<name>A0A8U0AB49_9EURY</name>
<dbReference type="PANTHER" id="PTHR30136">
    <property type="entry name" value="HELIX-TURN-HELIX TRANSCRIPTIONAL REGULATOR, ICLR FAMILY"/>
    <property type="match status" value="1"/>
</dbReference>
<dbReference type="AlphaFoldDB" id="A0A8U0AB49"/>
<dbReference type="SMART" id="SM00346">
    <property type="entry name" value="HTH_ICLR"/>
    <property type="match status" value="1"/>
</dbReference>
<dbReference type="InterPro" id="IPR036388">
    <property type="entry name" value="WH-like_DNA-bd_sf"/>
</dbReference>
<dbReference type="SUPFAM" id="SSF55781">
    <property type="entry name" value="GAF domain-like"/>
    <property type="match status" value="1"/>
</dbReference>
<evidence type="ECO:0000313" key="6">
    <source>
        <dbReference type="EMBL" id="UPM44997.1"/>
    </source>
</evidence>
<dbReference type="Pfam" id="PF09339">
    <property type="entry name" value="HTH_IclR"/>
    <property type="match status" value="1"/>
</dbReference>
<dbReference type="RefSeq" id="WP_247995651.1">
    <property type="nucleotide sequence ID" value="NZ_CP096022.1"/>
</dbReference>
<organism evidence="6 7">
    <name type="scientific">Halocatena salina</name>
    <dbReference type="NCBI Taxonomy" id="2934340"/>
    <lineage>
        <taxon>Archaea</taxon>
        <taxon>Methanobacteriati</taxon>
        <taxon>Methanobacteriota</taxon>
        <taxon>Stenosarchaea group</taxon>
        <taxon>Halobacteria</taxon>
        <taxon>Halobacteriales</taxon>
        <taxon>Natronomonadaceae</taxon>
        <taxon>Halocatena</taxon>
    </lineage>
</organism>
<evidence type="ECO:0000256" key="2">
    <source>
        <dbReference type="ARBA" id="ARBA00023125"/>
    </source>
</evidence>
<keyword evidence="3" id="KW-0804">Transcription</keyword>
<dbReference type="PROSITE" id="PS51078">
    <property type="entry name" value="ICLR_ED"/>
    <property type="match status" value="1"/>
</dbReference>